<keyword evidence="6" id="KW-0413">Isomerase</keyword>
<dbReference type="SUPFAM" id="SSF55874">
    <property type="entry name" value="ATPase domain of HSP90 chaperone/DNA topoisomerase II/histidine kinase"/>
    <property type="match status" value="1"/>
</dbReference>
<evidence type="ECO:0000256" key="6">
    <source>
        <dbReference type="ARBA" id="ARBA00023235"/>
    </source>
</evidence>
<comment type="caution">
    <text evidence="7">The sequence shown here is derived from an EMBL/GenBank/DDBJ whole genome shotgun (WGS) entry which is preliminary data.</text>
</comment>
<dbReference type="GO" id="GO:0000819">
    <property type="term" value="P:sister chromatid segregation"/>
    <property type="evidence" value="ECO:0007669"/>
    <property type="project" value="TreeGrafter"/>
</dbReference>
<proteinExistence type="predicted"/>
<accession>A0A498KMJ1</accession>
<evidence type="ECO:0000256" key="4">
    <source>
        <dbReference type="ARBA" id="ARBA00023029"/>
    </source>
</evidence>
<dbReference type="AlphaFoldDB" id="A0A498KMJ1"/>
<dbReference type="STRING" id="3750.A0A498KMJ1"/>
<dbReference type="EC" id="5.6.2.2" evidence="3"/>
<protein>
    <recommendedName>
        <fullName evidence="3">DNA topoisomerase (ATP-hydrolyzing)</fullName>
        <ecNumber evidence="3">5.6.2.2</ecNumber>
    </recommendedName>
</protein>
<dbReference type="PANTHER" id="PTHR10169:SF38">
    <property type="entry name" value="DNA TOPOISOMERASE 2"/>
    <property type="match status" value="1"/>
</dbReference>
<dbReference type="EMBL" id="RDQH01000327">
    <property type="protein sequence ID" value="RXI08716.1"/>
    <property type="molecule type" value="Genomic_DNA"/>
</dbReference>
<evidence type="ECO:0000256" key="3">
    <source>
        <dbReference type="ARBA" id="ARBA00012895"/>
    </source>
</evidence>
<dbReference type="GO" id="GO:0000712">
    <property type="term" value="P:resolution of meiotic recombination intermediates"/>
    <property type="evidence" value="ECO:0007669"/>
    <property type="project" value="TreeGrafter"/>
</dbReference>
<dbReference type="InterPro" id="IPR036890">
    <property type="entry name" value="HATPase_C_sf"/>
</dbReference>
<evidence type="ECO:0000313" key="8">
    <source>
        <dbReference type="Proteomes" id="UP000290289"/>
    </source>
</evidence>
<dbReference type="Proteomes" id="UP000290289">
    <property type="component" value="Chromosome 1"/>
</dbReference>
<reference evidence="7 8" key="1">
    <citation type="submission" date="2018-10" db="EMBL/GenBank/DDBJ databases">
        <title>A high-quality apple genome assembly.</title>
        <authorList>
            <person name="Hu J."/>
        </authorList>
    </citation>
    <scope>NUCLEOTIDE SEQUENCE [LARGE SCALE GENOMIC DNA]</scope>
    <source>
        <strain evidence="8">cv. HFTH1</strain>
        <tissue evidence="7">Young leaf</tissue>
    </source>
</reference>
<organism evidence="7 8">
    <name type="scientific">Malus domestica</name>
    <name type="common">Apple</name>
    <name type="synonym">Pyrus malus</name>
    <dbReference type="NCBI Taxonomy" id="3750"/>
    <lineage>
        <taxon>Eukaryota</taxon>
        <taxon>Viridiplantae</taxon>
        <taxon>Streptophyta</taxon>
        <taxon>Embryophyta</taxon>
        <taxon>Tracheophyta</taxon>
        <taxon>Spermatophyta</taxon>
        <taxon>Magnoliopsida</taxon>
        <taxon>eudicotyledons</taxon>
        <taxon>Gunneridae</taxon>
        <taxon>Pentapetalae</taxon>
        <taxon>rosids</taxon>
        <taxon>fabids</taxon>
        <taxon>Rosales</taxon>
        <taxon>Rosaceae</taxon>
        <taxon>Amygdaloideae</taxon>
        <taxon>Maleae</taxon>
        <taxon>Malus</taxon>
    </lineage>
</organism>
<comment type="cofactor">
    <cofactor evidence="2">
        <name>Mg(2+)</name>
        <dbReference type="ChEBI" id="CHEBI:18420"/>
    </cofactor>
</comment>
<sequence>MSSLSSSIDVEQNCLSVTTITLEFPVEIHQEERVYVSELIFGHLMTSSNYDDTMKKTTSGRKGYGTKLTNIFSTEFIIETADIMR</sequence>
<dbReference type="InterPro" id="IPR050634">
    <property type="entry name" value="DNA_Topoisomerase_II"/>
</dbReference>
<evidence type="ECO:0000256" key="1">
    <source>
        <dbReference type="ARBA" id="ARBA00000185"/>
    </source>
</evidence>
<evidence type="ECO:0000313" key="7">
    <source>
        <dbReference type="EMBL" id="RXI08716.1"/>
    </source>
</evidence>
<dbReference type="GO" id="GO:0005634">
    <property type="term" value="C:nucleus"/>
    <property type="evidence" value="ECO:0007669"/>
    <property type="project" value="TreeGrafter"/>
</dbReference>
<gene>
    <name evidence="7" type="ORF">DVH24_022860</name>
</gene>
<comment type="catalytic activity">
    <reaction evidence="1">
        <text>ATP-dependent breakage, passage and rejoining of double-stranded DNA.</text>
        <dbReference type="EC" id="5.6.2.2"/>
    </reaction>
</comment>
<dbReference type="GO" id="GO:0003677">
    <property type="term" value="F:DNA binding"/>
    <property type="evidence" value="ECO:0007669"/>
    <property type="project" value="UniProtKB-KW"/>
</dbReference>
<dbReference type="SMR" id="A0A498KMJ1"/>
<keyword evidence="4" id="KW-0799">Topoisomerase</keyword>
<dbReference type="PANTHER" id="PTHR10169">
    <property type="entry name" value="DNA TOPOISOMERASE/GYRASE"/>
    <property type="match status" value="1"/>
</dbReference>
<dbReference type="Gene3D" id="3.30.565.10">
    <property type="entry name" value="Histidine kinase-like ATPase, C-terminal domain"/>
    <property type="match status" value="1"/>
</dbReference>
<keyword evidence="5" id="KW-0238">DNA-binding</keyword>
<keyword evidence="8" id="KW-1185">Reference proteome</keyword>
<evidence type="ECO:0000256" key="5">
    <source>
        <dbReference type="ARBA" id="ARBA00023125"/>
    </source>
</evidence>
<name>A0A498KMJ1_MALDO</name>
<evidence type="ECO:0000256" key="2">
    <source>
        <dbReference type="ARBA" id="ARBA00001946"/>
    </source>
</evidence>
<dbReference type="GO" id="GO:0003918">
    <property type="term" value="F:DNA topoisomerase type II (double strand cut, ATP-hydrolyzing) activity"/>
    <property type="evidence" value="ECO:0007669"/>
    <property type="project" value="UniProtKB-EC"/>
</dbReference>